<keyword evidence="4" id="KW-1185">Reference proteome</keyword>
<organism evidence="3 4">
    <name type="scientific">Kibdelosporangium persicum</name>
    <dbReference type="NCBI Taxonomy" id="2698649"/>
    <lineage>
        <taxon>Bacteria</taxon>
        <taxon>Bacillati</taxon>
        <taxon>Actinomycetota</taxon>
        <taxon>Actinomycetes</taxon>
        <taxon>Pseudonocardiales</taxon>
        <taxon>Pseudonocardiaceae</taxon>
        <taxon>Kibdelosporangium</taxon>
    </lineage>
</organism>
<evidence type="ECO:0000313" key="3">
    <source>
        <dbReference type="EMBL" id="NRN68027.1"/>
    </source>
</evidence>
<dbReference type="InterPro" id="IPR012171">
    <property type="entry name" value="Fatty_acid_desaturase"/>
</dbReference>
<evidence type="ECO:0000313" key="4">
    <source>
        <dbReference type="Proteomes" id="UP000763557"/>
    </source>
</evidence>
<feature type="transmembrane region" description="Helical" evidence="1">
    <location>
        <begin position="100"/>
        <end position="118"/>
    </location>
</feature>
<reference evidence="3 4" key="1">
    <citation type="submission" date="2020-01" db="EMBL/GenBank/DDBJ databases">
        <title>Kibdelosporangium persica a novel Actinomycetes from a hot desert in Iran.</title>
        <authorList>
            <person name="Safaei N."/>
            <person name="Zaburannyi N."/>
            <person name="Mueller R."/>
            <person name="Wink J."/>
        </authorList>
    </citation>
    <scope>NUCLEOTIDE SEQUENCE [LARGE SCALE GENOMIC DNA]</scope>
    <source>
        <strain evidence="3 4">4NS15</strain>
    </source>
</reference>
<feature type="domain" description="Fatty acid desaturase" evidence="2">
    <location>
        <begin position="99"/>
        <end position="356"/>
    </location>
</feature>
<dbReference type="CDD" id="cd03506">
    <property type="entry name" value="Delta6-FADS-like"/>
    <property type="match status" value="1"/>
</dbReference>
<comment type="caution">
    <text evidence="3">The sequence shown here is derived from an EMBL/GenBank/DDBJ whole genome shotgun (WGS) entry which is preliminary data.</text>
</comment>
<dbReference type="PANTHER" id="PTHR19353:SF19">
    <property type="entry name" value="DELTA(5) FATTY ACID DESATURASE C-RELATED"/>
    <property type="match status" value="1"/>
</dbReference>
<feature type="transmembrane region" description="Helical" evidence="1">
    <location>
        <begin position="198"/>
        <end position="219"/>
    </location>
</feature>
<dbReference type="Pfam" id="PF00487">
    <property type="entry name" value="FA_desaturase"/>
    <property type="match status" value="1"/>
</dbReference>
<feature type="transmembrane region" description="Helical" evidence="1">
    <location>
        <begin position="75"/>
        <end position="94"/>
    </location>
</feature>
<accession>A0ABX2FAW3</accession>
<evidence type="ECO:0000259" key="2">
    <source>
        <dbReference type="Pfam" id="PF00487"/>
    </source>
</evidence>
<gene>
    <name evidence="3" type="ORF">GC106_52680</name>
</gene>
<feature type="transmembrane region" description="Helical" evidence="1">
    <location>
        <begin position="231"/>
        <end position="252"/>
    </location>
</feature>
<dbReference type="Proteomes" id="UP000763557">
    <property type="component" value="Unassembled WGS sequence"/>
</dbReference>
<evidence type="ECO:0000256" key="1">
    <source>
        <dbReference type="SAM" id="Phobius"/>
    </source>
</evidence>
<keyword evidence="1" id="KW-1133">Transmembrane helix</keyword>
<dbReference type="InterPro" id="IPR005804">
    <property type="entry name" value="FA_desaturase_dom"/>
</dbReference>
<keyword evidence="1" id="KW-0472">Membrane</keyword>
<name>A0ABX2FAW3_9PSEU</name>
<dbReference type="PIRSF" id="PIRSF015921">
    <property type="entry name" value="FA_sphinglp_des"/>
    <property type="match status" value="1"/>
</dbReference>
<protein>
    <submittedName>
        <fullName evidence="3">Delta fatty acid desaturase</fullName>
    </submittedName>
</protein>
<proteinExistence type="predicted"/>
<feature type="transmembrane region" description="Helical" evidence="1">
    <location>
        <begin position="258"/>
        <end position="278"/>
    </location>
</feature>
<dbReference type="EMBL" id="JAAATY010000017">
    <property type="protein sequence ID" value="NRN68027.1"/>
    <property type="molecule type" value="Genomic_DNA"/>
</dbReference>
<dbReference type="PANTHER" id="PTHR19353">
    <property type="entry name" value="FATTY ACID DESATURASE 2"/>
    <property type="match status" value="1"/>
</dbReference>
<feature type="transmembrane region" description="Helical" evidence="1">
    <location>
        <begin position="138"/>
        <end position="154"/>
    </location>
</feature>
<sequence length="386" mass="43263">MRAGRRTGFRSQLIAGLHLWVPLTKVIGILISWKATLIMTTTEIQPSDAGRGSDFALLAREISHAGLLDRRRGYYILRMAINVLLLAAGGLAFVLLGDSWWQLLTAGFLAVVFTQFAFIGHDAGHRQIFRSRRKNNVVGYLHGAVTGISFQWWVTKHNQHHANPNHEDHDPDIDIPALAFSREQSRAKQGLYRLITKYQAFLFFPLLTLEAVILRIAGVQAVFRREVKRPVLEAVLLTVPLAGYLVALFLVLSPLQAVLFIAVHQGIMGVYLGCCFAPNHKGMPILTKEQKLDHLRKQVLTSRNISGGRWVDVLLGGLNYQIEHHLFPHMPRVNLRRAQPVVQAFCARHGISYRQSGLFASYAQVLRHLHDAGAALRRPDAVANNI</sequence>
<keyword evidence="1" id="KW-0812">Transmembrane</keyword>